<feature type="compositionally biased region" description="Polar residues" evidence="10">
    <location>
        <begin position="32"/>
        <end position="43"/>
    </location>
</feature>
<evidence type="ECO:0000256" key="7">
    <source>
        <dbReference type="ARBA" id="ARBA00044356"/>
    </source>
</evidence>
<dbReference type="InterPro" id="IPR000649">
    <property type="entry name" value="IF-2B-related"/>
</dbReference>
<evidence type="ECO:0000256" key="9">
    <source>
        <dbReference type="RuleBase" id="RU003814"/>
    </source>
</evidence>
<feature type="compositionally biased region" description="Polar residues" evidence="10">
    <location>
        <begin position="9"/>
        <end position="21"/>
    </location>
</feature>
<dbReference type="PANTHER" id="PTHR10233:SF14">
    <property type="entry name" value="TRANSLATION INITIATION FACTOR EIF-2B SUBUNIT DELTA"/>
    <property type="match status" value="1"/>
</dbReference>
<evidence type="ECO:0000256" key="10">
    <source>
        <dbReference type="SAM" id="MobiDB-lite"/>
    </source>
</evidence>
<gene>
    <name evidence="11" type="ORF">UCRPC4_g03837</name>
</gene>
<protein>
    <recommendedName>
        <fullName evidence="6">Translation initiation factor eIF2B subunit delta</fullName>
    </recommendedName>
    <alternativeName>
        <fullName evidence="7">eIF2B GDP-GTP exchange factor subunit delta</fullName>
    </alternativeName>
</protein>
<evidence type="ECO:0000256" key="4">
    <source>
        <dbReference type="ARBA" id="ARBA00022540"/>
    </source>
</evidence>
<dbReference type="GO" id="GO:0005851">
    <property type="term" value="C:eukaryotic translation initiation factor 2B complex"/>
    <property type="evidence" value="ECO:0007669"/>
    <property type="project" value="EnsemblFungi"/>
</dbReference>
<dbReference type="Gene3D" id="3.40.50.10470">
    <property type="entry name" value="Translation initiation factor eif-2b, domain 2"/>
    <property type="match status" value="1"/>
</dbReference>
<evidence type="ECO:0000256" key="8">
    <source>
        <dbReference type="ARBA" id="ARBA00046432"/>
    </source>
</evidence>
<accession>A0A0G2EFV5</accession>
<feature type="compositionally biased region" description="Low complexity" evidence="10">
    <location>
        <begin position="91"/>
        <end position="107"/>
    </location>
</feature>
<evidence type="ECO:0000313" key="11">
    <source>
        <dbReference type="EMBL" id="KKY21141.1"/>
    </source>
</evidence>
<dbReference type="Pfam" id="PF01008">
    <property type="entry name" value="IF-2B"/>
    <property type="match status" value="1"/>
</dbReference>
<dbReference type="InterPro" id="IPR042529">
    <property type="entry name" value="IF_2B-like_C"/>
</dbReference>
<dbReference type="AlphaFoldDB" id="A0A0G2EFV5"/>
<keyword evidence="5" id="KW-0648">Protein biosynthesis</keyword>
<comment type="caution">
    <text evidence="11">The sequence shown here is derived from an EMBL/GenBank/DDBJ whole genome shotgun (WGS) entry which is preliminary data.</text>
</comment>
<comment type="subunit">
    <text evidence="8">Component of the translation initiation factor 2B (eIF2B) complex which is a heterodecamer of two sets of five different subunits: alpha, beta, gamma, delta and epsilon. Subunits alpha, beta and delta comprise a regulatory subcomplex and subunits epsilon and gamma comprise a catalytic subcomplex. Within the complex, the hexameric regulatory complex resides at the center, with the two heterodimeric catalytic subcomplexes bound on opposite sides.</text>
</comment>
<dbReference type="GO" id="GO:0006446">
    <property type="term" value="P:regulation of translational initiation"/>
    <property type="evidence" value="ECO:0007669"/>
    <property type="project" value="EnsemblFungi"/>
</dbReference>
<feature type="region of interest" description="Disordered" evidence="10">
    <location>
        <begin position="463"/>
        <end position="514"/>
    </location>
</feature>
<dbReference type="OrthoDB" id="10254737at2759"/>
<proteinExistence type="inferred from homology"/>
<keyword evidence="4 11" id="KW-0396">Initiation factor</keyword>
<evidence type="ECO:0000256" key="6">
    <source>
        <dbReference type="ARBA" id="ARBA00044147"/>
    </source>
</evidence>
<feature type="compositionally biased region" description="Basic and acidic residues" evidence="10">
    <location>
        <begin position="65"/>
        <end position="90"/>
    </location>
</feature>
<sequence>MESPAPAPSTVTDPDSNSVQKTGEIVAPGETTLAQSAQTNGEPKQQKQRHREKPAVGPNNATDAEGEKKLSGAELKKRKKAEKEARRAAEKNAATVGQGAQQGQQPQLNRRQSGGKEHMSSPKTVDLGKHHKRTGSEAHGKQLPLRLGGAQAAAKEAEAKQKRQFDEKKVSIFGHLYGQPRRTSMAGAGKEVHPAVLALGLQMRDYVICGSNARCVAMLLCFKRVIESYSTPAGTSLTRHLTTHLSHQITYLNACRPLSISQGNSIRWLKVRISTIDPSMPEPDAKAELCEAIDSFIREKVTVADQVIARDASNKIQNGDVILTYAKSSIVERTLLEAHQAGKNFRVIVVDSRPLFEGRNLARSLAHAGIQVQYTLTHAISHAIRDATKVFLGAHAMMSNGRLYSRVGTALIAMMAKEKGDNLPVIVCCETVKFTGRVALDSIVMNEIASPDDLVELEDTNGVLTSSAPDSQAKDSSSKSGKKSKSDKGGGAGGADSDDEDGKSKSSGKQGSLQGWRDQQNLQLLNIMYDVTPAEYLDMVITEMGIAIVAAAATFAKCKEVRTSSTQFSGDISTSWFHARIPHSFENLPVLDETDVLGLFSEALTADVKTILSDETGFVCADTAVRNEDC</sequence>
<dbReference type="GO" id="GO:0003743">
    <property type="term" value="F:translation initiation factor activity"/>
    <property type="evidence" value="ECO:0007669"/>
    <property type="project" value="UniProtKB-KW"/>
</dbReference>
<reference evidence="11 12" key="1">
    <citation type="submission" date="2015-05" db="EMBL/GenBank/DDBJ databases">
        <title>Distinctive expansion of gene families associated with plant cell wall degradation and secondary metabolism in the genomes of grapevine trunk pathogens.</title>
        <authorList>
            <person name="Lawrence D.P."/>
            <person name="Travadon R."/>
            <person name="Rolshausen P.E."/>
            <person name="Baumgartner K."/>
        </authorList>
    </citation>
    <scope>NUCLEOTIDE SEQUENCE [LARGE SCALE GENOMIC DNA]</scope>
    <source>
        <strain evidence="11">UCRPC4</strain>
    </source>
</reference>
<dbReference type="GO" id="GO:0005085">
    <property type="term" value="F:guanyl-nucleotide exchange factor activity"/>
    <property type="evidence" value="ECO:0007669"/>
    <property type="project" value="EnsemblFungi"/>
</dbReference>
<evidence type="ECO:0000256" key="2">
    <source>
        <dbReference type="ARBA" id="ARBA00007251"/>
    </source>
</evidence>
<comment type="similarity">
    <text evidence="2 9">Belongs to the eIF-2B alpha/beta/delta subunits family.</text>
</comment>
<dbReference type="InterPro" id="IPR037171">
    <property type="entry name" value="NagB/RpiA_transferase-like"/>
</dbReference>
<keyword evidence="3" id="KW-0963">Cytoplasm</keyword>
<evidence type="ECO:0000256" key="3">
    <source>
        <dbReference type="ARBA" id="ARBA00022490"/>
    </source>
</evidence>
<evidence type="ECO:0000256" key="1">
    <source>
        <dbReference type="ARBA" id="ARBA00004514"/>
    </source>
</evidence>
<dbReference type="PANTHER" id="PTHR10233">
    <property type="entry name" value="TRANSLATION INITIATION FACTOR EIF-2B"/>
    <property type="match status" value="1"/>
</dbReference>
<dbReference type="Proteomes" id="UP000053317">
    <property type="component" value="Unassembled WGS sequence"/>
</dbReference>
<dbReference type="GO" id="GO:0005829">
    <property type="term" value="C:cytosol"/>
    <property type="evidence" value="ECO:0007669"/>
    <property type="project" value="UniProtKB-SubCell"/>
</dbReference>
<name>A0A0G2EFV5_PHACM</name>
<organism evidence="11 12">
    <name type="scientific">Phaeomoniella chlamydospora</name>
    <name type="common">Phaeoacremonium chlamydosporum</name>
    <dbReference type="NCBI Taxonomy" id="158046"/>
    <lineage>
        <taxon>Eukaryota</taxon>
        <taxon>Fungi</taxon>
        <taxon>Dikarya</taxon>
        <taxon>Ascomycota</taxon>
        <taxon>Pezizomycotina</taxon>
        <taxon>Eurotiomycetes</taxon>
        <taxon>Chaetothyriomycetidae</taxon>
        <taxon>Phaeomoniellales</taxon>
        <taxon>Phaeomoniellaceae</taxon>
        <taxon>Phaeomoniella</taxon>
    </lineage>
</organism>
<comment type="subcellular location">
    <subcellularLocation>
        <location evidence="1">Cytoplasm</location>
        <location evidence="1">Cytosol</location>
    </subcellularLocation>
</comment>
<keyword evidence="12" id="KW-1185">Reference proteome</keyword>
<reference evidence="11 12" key="2">
    <citation type="submission" date="2015-05" db="EMBL/GenBank/DDBJ databases">
        <authorList>
            <person name="Morales-Cruz A."/>
            <person name="Amrine K.C."/>
            <person name="Cantu D."/>
        </authorList>
    </citation>
    <scope>NUCLEOTIDE SEQUENCE [LARGE SCALE GENOMIC DNA]</scope>
    <source>
        <strain evidence="11">UCRPC4</strain>
    </source>
</reference>
<dbReference type="EMBL" id="LCWF01000087">
    <property type="protein sequence ID" value="KKY21141.1"/>
    <property type="molecule type" value="Genomic_DNA"/>
</dbReference>
<dbReference type="SUPFAM" id="SSF100950">
    <property type="entry name" value="NagB/RpiA/CoA transferase-like"/>
    <property type="match status" value="1"/>
</dbReference>
<evidence type="ECO:0000313" key="12">
    <source>
        <dbReference type="Proteomes" id="UP000053317"/>
    </source>
</evidence>
<feature type="region of interest" description="Disordered" evidence="10">
    <location>
        <begin position="1"/>
        <end position="144"/>
    </location>
</feature>
<evidence type="ECO:0000256" key="5">
    <source>
        <dbReference type="ARBA" id="ARBA00022917"/>
    </source>
</evidence>